<dbReference type="InterPro" id="IPR043129">
    <property type="entry name" value="ATPase_NBD"/>
</dbReference>
<keyword evidence="2 5" id="KW-0132">Cell division</keyword>
<comment type="subcellular location">
    <subcellularLocation>
        <location evidence="5">Cell membrane</location>
        <topology evidence="5">Peripheral membrane protein</topology>
        <orientation evidence="5">Cytoplasmic side</orientation>
    </subcellularLocation>
    <text evidence="5">Localizes to the Z ring in an FtsZ-dependent manner. Targeted to the membrane through a conserved C-terminal amphipathic helix.</text>
</comment>
<dbReference type="InterPro" id="IPR050696">
    <property type="entry name" value="FtsA/MreB"/>
</dbReference>
<evidence type="ECO:0000259" key="7">
    <source>
        <dbReference type="SMART" id="SM00842"/>
    </source>
</evidence>
<evidence type="ECO:0000313" key="9">
    <source>
        <dbReference type="Proteomes" id="UP000366872"/>
    </source>
</evidence>
<dbReference type="Gene3D" id="3.30.420.40">
    <property type="match status" value="1"/>
</dbReference>
<evidence type="ECO:0000256" key="5">
    <source>
        <dbReference type="HAMAP-Rule" id="MF_02033"/>
    </source>
</evidence>
<name>A0A6C2U5D3_PONDE</name>
<dbReference type="GO" id="GO:0032153">
    <property type="term" value="C:cell division site"/>
    <property type="evidence" value="ECO:0007669"/>
    <property type="project" value="UniProtKB-UniRule"/>
</dbReference>
<dbReference type="Pfam" id="PF02491">
    <property type="entry name" value="SHS2_FTSA"/>
    <property type="match status" value="1"/>
</dbReference>
<evidence type="ECO:0000256" key="3">
    <source>
        <dbReference type="ARBA" id="ARBA00023136"/>
    </source>
</evidence>
<comment type="subunit">
    <text evidence="5">Self-interacts. Interacts with FtsZ.</text>
</comment>
<proteinExistence type="inferred from homology"/>
<dbReference type="GO" id="GO:0043093">
    <property type="term" value="P:FtsZ-dependent cytokinesis"/>
    <property type="evidence" value="ECO:0007669"/>
    <property type="project" value="UniProtKB-UniRule"/>
</dbReference>
<sequence length="408" mass="43570">MALEATAVLEIGTSTVRVIVGELRDDGFVSVVGIGEAESRGIRKGEIINRDDAIACVRKAIKAAEENRRKGIQSIMLVTSGGQALAKKSTGMHKLVDPSDNQLAEVVEEDVDEVVELARKVALPENRMKLHTLQQYFQIDDSMNVTNPIGMAGEELRVDMLTIHGKRSAVDNFRKIVDDVPITCSDAVFSGLCSAIAVVNDEQKKAGVLVIDIGGGTTDFALYHDGFLQAAGSFAVGGDHVSNDIAVGLQIPLAAAESVKKKDGSALTNLMERDHNISIPSSTQGFGGKMVRAVTLNTIINARMEEIFTLVKEQVDLQCPNVPLSAGVLLVGGGAFLNGARDLGQKVFNVPCMYGKPSDVHGLSSAKEAPLYACHVGAIRYAASLRTVEEKPPLGKRLLQLFWGGAHE</sequence>
<gene>
    <name evidence="5 8" type="primary">ftsA</name>
    <name evidence="8" type="ORF">PDESU_03854</name>
</gene>
<evidence type="ECO:0000256" key="6">
    <source>
        <dbReference type="PIRNR" id="PIRNR003101"/>
    </source>
</evidence>
<evidence type="ECO:0000256" key="2">
    <source>
        <dbReference type="ARBA" id="ARBA00022618"/>
    </source>
</evidence>
<dbReference type="RefSeq" id="WP_136080852.1">
    <property type="nucleotide sequence ID" value="NZ_CAAHFG010000002.1"/>
</dbReference>
<organism evidence="8 9">
    <name type="scientific">Pontiella desulfatans</name>
    <dbReference type="NCBI Taxonomy" id="2750659"/>
    <lineage>
        <taxon>Bacteria</taxon>
        <taxon>Pseudomonadati</taxon>
        <taxon>Kiritimatiellota</taxon>
        <taxon>Kiritimatiellia</taxon>
        <taxon>Kiritimatiellales</taxon>
        <taxon>Pontiellaceae</taxon>
        <taxon>Pontiella</taxon>
    </lineage>
</organism>
<dbReference type="SMART" id="SM00842">
    <property type="entry name" value="FtsA"/>
    <property type="match status" value="1"/>
</dbReference>
<comment type="similarity">
    <text evidence="5 6">Belongs to the FtsA/MreB family.</text>
</comment>
<dbReference type="HAMAP" id="MF_02033">
    <property type="entry name" value="FtsA"/>
    <property type="match status" value="1"/>
</dbReference>
<accession>A0A6C2U5D3</accession>
<keyword evidence="4 5" id="KW-0131">Cell cycle</keyword>
<keyword evidence="3 5" id="KW-0472">Membrane</keyword>
<keyword evidence="9" id="KW-1185">Reference proteome</keyword>
<dbReference type="PIRSF" id="PIRSF003101">
    <property type="entry name" value="FtsA"/>
    <property type="match status" value="1"/>
</dbReference>
<evidence type="ECO:0000313" key="8">
    <source>
        <dbReference type="EMBL" id="VGO15272.1"/>
    </source>
</evidence>
<protein>
    <recommendedName>
        <fullName evidence="5 6">Cell division protein FtsA</fullName>
    </recommendedName>
</protein>
<comment type="function">
    <text evidence="5 6">Cell division protein that is involved in the assembly of the Z ring. May serve as a membrane anchor for the Z ring.</text>
</comment>
<dbReference type="Pfam" id="PF14450">
    <property type="entry name" value="FtsA"/>
    <property type="match status" value="1"/>
</dbReference>
<evidence type="ECO:0000256" key="1">
    <source>
        <dbReference type="ARBA" id="ARBA00022475"/>
    </source>
</evidence>
<dbReference type="PANTHER" id="PTHR32432:SF4">
    <property type="entry name" value="CELL DIVISION PROTEIN FTSA"/>
    <property type="match status" value="1"/>
</dbReference>
<dbReference type="AlphaFoldDB" id="A0A6C2U5D3"/>
<dbReference type="PANTHER" id="PTHR32432">
    <property type="entry name" value="CELL DIVISION PROTEIN FTSA-RELATED"/>
    <property type="match status" value="1"/>
</dbReference>
<feature type="domain" description="SHS2" evidence="7">
    <location>
        <begin position="6"/>
        <end position="198"/>
    </location>
</feature>
<dbReference type="GO" id="GO:0009898">
    <property type="term" value="C:cytoplasmic side of plasma membrane"/>
    <property type="evidence" value="ECO:0007669"/>
    <property type="project" value="UniProtKB-UniRule"/>
</dbReference>
<reference evidence="8 9" key="1">
    <citation type="submission" date="2019-04" db="EMBL/GenBank/DDBJ databases">
        <authorList>
            <person name="Van Vliet M D."/>
        </authorList>
    </citation>
    <scope>NUCLEOTIDE SEQUENCE [LARGE SCALE GENOMIC DNA]</scope>
    <source>
        <strain evidence="8 9">F1</strain>
    </source>
</reference>
<dbReference type="SUPFAM" id="SSF53067">
    <property type="entry name" value="Actin-like ATPase domain"/>
    <property type="match status" value="2"/>
</dbReference>
<dbReference type="Gene3D" id="3.30.1490.110">
    <property type="match status" value="1"/>
</dbReference>
<dbReference type="NCBIfam" id="TIGR01174">
    <property type="entry name" value="ftsA"/>
    <property type="match status" value="1"/>
</dbReference>
<keyword evidence="1 5" id="KW-1003">Cell membrane</keyword>
<dbReference type="InterPro" id="IPR020823">
    <property type="entry name" value="Cell_div_FtsA"/>
</dbReference>
<dbReference type="InterPro" id="IPR003494">
    <property type="entry name" value="SHS2_FtsA"/>
</dbReference>
<dbReference type="EMBL" id="CAAHFG010000002">
    <property type="protein sequence ID" value="VGO15272.1"/>
    <property type="molecule type" value="Genomic_DNA"/>
</dbReference>
<evidence type="ECO:0000256" key="4">
    <source>
        <dbReference type="ARBA" id="ARBA00023306"/>
    </source>
</evidence>
<dbReference type="CDD" id="cd24048">
    <property type="entry name" value="ASKHA_NBD_FtsA"/>
    <property type="match status" value="1"/>
</dbReference>
<dbReference type="Proteomes" id="UP000366872">
    <property type="component" value="Unassembled WGS sequence"/>
</dbReference>